<organism evidence="10 11">
    <name type="scientific">candidate division KSB3 bacterium</name>
    <dbReference type="NCBI Taxonomy" id="2044937"/>
    <lineage>
        <taxon>Bacteria</taxon>
        <taxon>candidate division KSB3</taxon>
    </lineage>
</organism>
<dbReference type="PANTHER" id="PTHR43721">
    <property type="entry name" value="ELONGATION FACTOR TU-RELATED"/>
    <property type="match status" value="1"/>
</dbReference>
<dbReference type="Pfam" id="PF03144">
    <property type="entry name" value="GTP_EFTU_D2"/>
    <property type="match status" value="1"/>
</dbReference>
<evidence type="ECO:0000313" key="11">
    <source>
        <dbReference type="Proteomes" id="UP000230821"/>
    </source>
</evidence>
<dbReference type="InterPro" id="IPR050055">
    <property type="entry name" value="EF-Tu_GTPase"/>
</dbReference>
<evidence type="ECO:0000256" key="5">
    <source>
        <dbReference type="ARBA" id="ARBA00022917"/>
    </source>
</evidence>
<reference evidence="10 11" key="1">
    <citation type="submission" date="2017-10" db="EMBL/GenBank/DDBJ databases">
        <title>Novel microbial diversity and functional potential in the marine mammal oral microbiome.</title>
        <authorList>
            <person name="Dudek N.K."/>
            <person name="Sun C.L."/>
            <person name="Burstein D."/>
            <person name="Kantor R.S."/>
            <person name="Aliaga Goltsman D.S."/>
            <person name="Bik E.M."/>
            <person name="Thomas B.C."/>
            <person name="Banfield J.F."/>
            <person name="Relman D.A."/>
        </authorList>
    </citation>
    <scope>NUCLEOTIDE SEQUENCE [LARGE SCALE GENOMIC DNA]</scope>
    <source>
        <strain evidence="10">DOLJORAL78_47_16</strain>
    </source>
</reference>
<dbReference type="SUPFAM" id="SSF52540">
    <property type="entry name" value="P-loop containing nucleoside triphosphate hydrolases"/>
    <property type="match status" value="1"/>
</dbReference>
<name>A0A2G6KFF5_9BACT</name>
<dbReference type="InterPro" id="IPR036390">
    <property type="entry name" value="WH_DNA-bd_sf"/>
</dbReference>
<dbReference type="SUPFAM" id="SSF50465">
    <property type="entry name" value="EF-Tu/eEF-1alpha/eIF2-gamma C-terminal domain"/>
    <property type="match status" value="1"/>
</dbReference>
<dbReference type="Gene3D" id="1.10.10.10">
    <property type="entry name" value="Winged helix-like DNA-binding domain superfamily/Winged helix DNA-binding domain"/>
    <property type="match status" value="3"/>
</dbReference>
<dbReference type="PANTHER" id="PTHR43721:SF22">
    <property type="entry name" value="ELONGATION FACTOR TU, MITOCHONDRIAL"/>
    <property type="match status" value="1"/>
</dbReference>
<dbReference type="InterPro" id="IPR000795">
    <property type="entry name" value="T_Tr_GTP-bd_dom"/>
</dbReference>
<dbReference type="GO" id="GO:0003723">
    <property type="term" value="F:RNA binding"/>
    <property type="evidence" value="ECO:0007669"/>
    <property type="project" value="InterPro"/>
</dbReference>
<dbReference type="Pfam" id="PF09107">
    <property type="entry name" value="WHD_3rd_SelB"/>
    <property type="match status" value="1"/>
</dbReference>
<dbReference type="FunFam" id="3.40.50.300:FF:001064">
    <property type="entry name" value="Selenocysteine-specific translation elongation factor"/>
    <property type="match status" value="1"/>
</dbReference>
<evidence type="ECO:0000256" key="7">
    <source>
        <dbReference type="ARBA" id="ARBA00025526"/>
    </source>
</evidence>
<dbReference type="InterPro" id="IPR031157">
    <property type="entry name" value="G_TR_CS"/>
</dbReference>
<dbReference type="SUPFAM" id="SSF50447">
    <property type="entry name" value="Translation proteins"/>
    <property type="match status" value="1"/>
</dbReference>
<dbReference type="GO" id="GO:0003746">
    <property type="term" value="F:translation elongation factor activity"/>
    <property type="evidence" value="ECO:0007669"/>
    <property type="project" value="UniProtKB-KW"/>
</dbReference>
<dbReference type="SUPFAM" id="SSF46785">
    <property type="entry name" value="Winged helix' DNA-binding domain"/>
    <property type="match status" value="3"/>
</dbReference>
<dbReference type="PROSITE" id="PS00301">
    <property type="entry name" value="G_TR_1"/>
    <property type="match status" value="1"/>
</dbReference>
<dbReference type="AlphaFoldDB" id="A0A2G6KFF5"/>
<proteinExistence type="predicted"/>
<dbReference type="InterPro" id="IPR004535">
    <property type="entry name" value="Transl_elong_SelB"/>
</dbReference>
<dbReference type="InterPro" id="IPR005225">
    <property type="entry name" value="Small_GTP-bd"/>
</dbReference>
<dbReference type="Gene3D" id="2.40.30.10">
    <property type="entry name" value="Translation factors"/>
    <property type="match status" value="1"/>
</dbReference>
<dbReference type="PROSITE" id="PS51722">
    <property type="entry name" value="G_TR_2"/>
    <property type="match status" value="1"/>
</dbReference>
<keyword evidence="3" id="KW-0963">Cytoplasm</keyword>
<dbReference type="InterPro" id="IPR015191">
    <property type="entry name" value="SelB_WHD4"/>
</dbReference>
<dbReference type="Pfam" id="PF25461">
    <property type="entry name" value="Beta-barrel_SelB"/>
    <property type="match status" value="1"/>
</dbReference>
<keyword evidence="4" id="KW-0547">Nucleotide-binding</keyword>
<dbReference type="CDD" id="cd03696">
    <property type="entry name" value="SelB_II"/>
    <property type="match status" value="1"/>
</dbReference>
<comment type="caution">
    <text evidence="10">The sequence shown here is derived from an EMBL/GenBank/DDBJ whole genome shotgun (WGS) entry which is preliminary data.</text>
</comment>
<comment type="function">
    <text evidence="7">Translation factor necessary for the incorporation of selenocysteine into proteins. It probably replaces EF-Tu for the insertion of selenocysteine directed by the UGA codon. SelB binds GTP and GDP.</text>
</comment>
<evidence type="ECO:0000256" key="3">
    <source>
        <dbReference type="ARBA" id="ARBA00022490"/>
    </source>
</evidence>
<keyword evidence="10" id="KW-0251">Elongation factor</keyword>
<dbReference type="GO" id="GO:0005525">
    <property type="term" value="F:GTP binding"/>
    <property type="evidence" value="ECO:0007669"/>
    <property type="project" value="UniProtKB-KW"/>
</dbReference>
<dbReference type="Pfam" id="PF09106">
    <property type="entry name" value="WHD_2nd_SelB"/>
    <property type="match status" value="1"/>
</dbReference>
<evidence type="ECO:0000259" key="9">
    <source>
        <dbReference type="PROSITE" id="PS51722"/>
    </source>
</evidence>
<evidence type="ECO:0000256" key="2">
    <source>
        <dbReference type="ARBA" id="ARBA00015953"/>
    </source>
</evidence>
<dbReference type="InterPro" id="IPR036388">
    <property type="entry name" value="WH-like_DNA-bd_sf"/>
</dbReference>
<dbReference type="Pfam" id="PF00009">
    <property type="entry name" value="GTP_EFTU"/>
    <property type="match status" value="1"/>
</dbReference>
<dbReference type="CDD" id="cd04171">
    <property type="entry name" value="SelB"/>
    <property type="match status" value="1"/>
</dbReference>
<evidence type="ECO:0000256" key="6">
    <source>
        <dbReference type="ARBA" id="ARBA00023134"/>
    </source>
</evidence>
<dbReference type="Proteomes" id="UP000230821">
    <property type="component" value="Unassembled WGS sequence"/>
</dbReference>
<dbReference type="GO" id="GO:0005737">
    <property type="term" value="C:cytoplasm"/>
    <property type="evidence" value="ECO:0007669"/>
    <property type="project" value="UniProtKB-SubCell"/>
</dbReference>
<protein>
    <recommendedName>
        <fullName evidence="2">Selenocysteine-specific elongation factor</fullName>
    </recommendedName>
    <alternativeName>
        <fullName evidence="8">SelB translation factor</fullName>
    </alternativeName>
</protein>
<dbReference type="NCBIfam" id="TIGR00475">
    <property type="entry name" value="selB"/>
    <property type="match status" value="1"/>
</dbReference>
<feature type="domain" description="Tr-type G" evidence="9">
    <location>
        <begin position="3"/>
        <end position="178"/>
    </location>
</feature>
<dbReference type="InterPro" id="IPR057335">
    <property type="entry name" value="Beta-barrel_SelB"/>
</dbReference>
<dbReference type="NCBIfam" id="TIGR00231">
    <property type="entry name" value="small_GTP"/>
    <property type="match status" value="1"/>
</dbReference>
<evidence type="ECO:0000313" key="10">
    <source>
        <dbReference type="EMBL" id="PIE34130.1"/>
    </source>
</evidence>
<dbReference type="GO" id="GO:0003924">
    <property type="term" value="F:GTPase activity"/>
    <property type="evidence" value="ECO:0007669"/>
    <property type="project" value="InterPro"/>
</dbReference>
<dbReference type="PRINTS" id="PR00315">
    <property type="entry name" value="ELONGATNFCT"/>
</dbReference>
<dbReference type="InterPro" id="IPR015190">
    <property type="entry name" value="Elong_fac_SelB-wing-hlx_typ-2"/>
</dbReference>
<dbReference type="EMBL" id="PDSK01000091">
    <property type="protein sequence ID" value="PIE34130.1"/>
    <property type="molecule type" value="Genomic_DNA"/>
</dbReference>
<keyword evidence="5" id="KW-0648">Protein biosynthesis</keyword>
<evidence type="ECO:0000256" key="1">
    <source>
        <dbReference type="ARBA" id="ARBA00004496"/>
    </source>
</evidence>
<dbReference type="InterPro" id="IPR009000">
    <property type="entry name" value="Transl_B-barrel_sf"/>
</dbReference>
<dbReference type="InterPro" id="IPR027417">
    <property type="entry name" value="P-loop_NTPase"/>
</dbReference>
<dbReference type="CDD" id="cd15491">
    <property type="entry name" value="selB_III"/>
    <property type="match status" value="1"/>
</dbReference>
<evidence type="ECO:0000256" key="8">
    <source>
        <dbReference type="ARBA" id="ARBA00031615"/>
    </source>
</evidence>
<keyword evidence="6" id="KW-0342">GTP-binding</keyword>
<comment type="subcellular location">
    <subcellularLocation>
        <location evidence="1">Cytoplasm</location>
    </subcellularLocation>
</comment>
<sequence>MLMKHIIVGTAGHIDHGKTALIKALTGTDADRLKEEQQRGITIDIGFAFLALSDDVELGIIDVPGHEKFVKNMLAGVGGIDLTILVIAADEGIMPQTEEHLAICDLLQIQRGLVALTKTDLVEQEWTDMVVEDVREGLAGTFLQDAPIIPVSSKTGDGLDILRQELVKLADQVQARSSDGMLRLPVDRVFTIKGFGTVATGTLISGSVSPDDVVEILPEQLKTRVRNVQVHDAPTERAYAGQRTALNLHGLETTSLQRGCVVSEPGLLTPTYMLDAYLTLTPKVSKPLQYRSRVRFHHGTNESMARVIFFDREELLPGESTYVQFRLEAPLVALARDRYIIRSYSPIITIGGGEILHIHPEKHKRSSNIIAQLERLQNGSLAEVLEQYVEEARLAPITARIISGKLAVSEPEIRHELEQLVQQKRLINTSNSELAVIHSSQHQHVIDRLLKELQNFHTAFPLQIGMSKEVLRKKLPETLPPGLFQQILAEQAAAGSIQVEQNRVRSSSYRLQLSSEQQEIQQNLEQMYQAAGFQPPSRKEMLKQSGGNEQETQDIFQLLLDHGTLVRIDEDIYYHKNVLDKIVQTVRDYLHQHQEISIGDVKNLFGTSRKYTVPLMTYMDASNITVRKGDVRVLRETGSVKTSH</sequence>
<gene>
    <name evidence="10" type="primary">selB</name>
    <name evidence="10" type="ORF">CSA56_08280</name>
</gene>
<dbReference type="InterPro" id="IPR004161">
    <property type="entry name" value="EFTu-like_2"/>
</dbReference>
<evidence type="ECO:0000256" key="4">
    <source>
        <dbReference type="ARBA" id="ARBA00022741"/>
    </source>
</evidence>
<dbReference type="GO" id="GO:0001514">
    <property type="term" value="P:selenocysteine incorporation"/>
    <property type="evidence" value="ECO:0007669"/>
    <property type="project" value="InterPro"/>
</dbReference>
<dbReference type="Gene3D" id="3.40.50.300">
    <property type="entry name" value="P-loop containing nucleotide triphosphate hydrolases"/>
    <property type="match status" value="1"/>
</dbReference>
<accession>A0A2G6KFF5</accession>
<dbReference type="InterPro" id="IPR009001">
    <property type="entry name" value="Transl_elong_EF1A/Init_IF2_C"/>
</dbReference>